<dbReference type="InterPro" id="IPR050221">
    <property type="entry name" value="26S_Proteasome_ATPase"/>
</dbReference>
<evidence type="ECO:0000313" key="5">
    <source>
        <dbReference type="Proteomes" id="UP000222542"/>
    </source>
</evidence>
<dbReference type="Pfam" id="PF00004">
    <property type="entry name" value="AAA"/>
    <property type="match status" value="1"/>
</dbReference>
<dbReference type="GO" id="GO:0005524">
    <property type="term" value="F:ATP binding"/>
    <property type="evidence" value="ECO:0007669"/>
    <property type="project" value="UniProtKB-KW"/>
</dbReference>
<name>A0A2G2ZMJ6_CAPAN</name>
<evidence type="ECO:0000256" key="2">
    <source>
        <dbReference type="ARBA" id="ARBA00022840"/>
    </source>
</evidence>
<dbReference type="GO" id="GO:0006508">
    <property type="term" value="P:proteolysis"/>
    <property type="evidence" value="ECO:0007669"/>
    <property type="project" value="UniProtKB-KW"/>
</dbReference>
<dbReference type="PANTHER" id="PTHR23073">
    <property type="entry name" value="26S PROTEASOME REGULATORY SUBUNIT"/>
    <property type="match status" value="1"/>
</dbReference>
<sequence length="215" mass="24989">MRNQWKIDLIVYNMIHKDHCNISYSAVVSSAIIDKYISQSARLIWKKFNYARDHQPCIIFIDDIDAISGCHFREGTSADREIQRILMELLNQLDGFDQLRKIKLIMETNRPDVLDPTLLRPGRLDRKIEIPLLNEQSRMEILKIHVVGIDKHGDMRLLLSSLRFVNDANNKLLYCFYCINVLMTYFILRVLMGLICVIFCTICGLHPSVICLDAC</sequence>
<dbReference type="EMBL" id="AYRZ02000004">
    <property type="protein sequence ID" value="PHT83209.1"/>
    <property type="molecule type" value="Genomic_DNA"/>
</dbReference>
<dbReference type="GO" id="GO:0008233">
    <property type="term" value="F:peptidase activity"/>
    <property type="evidence" value="ECO:0007669"/>
    <property type="project" value="UniProtKB-KW"/>
</dbReference>
<dbReference type="InterPro" id="IPR027417">
    <property type="entry name" value="P-loop_NTPase"/>
</dbReference>
<dbReference type="STRING" id="4072.A0A2G2ZMJ6"/>
<proteinExistence type="predicted"/>
<comment type="caution">
    <text evidence="4">The sequence shown here is derived from an EMBL/GenBank/DDBJ whole genome shotgun (WGS) entry which is preliminary data.</text>
</comment>
<feature type="domain" description="ATPase AAA-type core" evidence="3">
    <location>
        <begin position="20"/>
        <end position="132"/>
    </location>
</feature>
<organism evidence="4 5">
    <name type="scientific">Capsicum annuum</name>
    <name type="common">Capsicum pepper</name>
    <dbReference type="NCBI Taxonomy" id="4072"/>
    <lineage>
        <taxon>Eukaryota</taxon>
        <taxon>Viridiplantae</taxon>
        <taxon>Streptophyta</taxon>
        <taxon>Embryophyta</taxon>
        <taxon>Tracheophyta</taxon>
        <taxon>Spermatophyta</taxon>
        <taxon>Magnoliopsida</taxon>
        <taxon>eudicotyledons</taxon>
        <taxon>Gunneridae</taxon>
        <taxon>Pentapetalae</taxon>
        <taxon>asterids</taxon>
        <taxon>lamiids</taxon>
        <taxon>Solanales</taxon>
        <taxon>Solanaceae</taxon>
        <taxon>Solanoideae</taxon>
        <taxon>Capsiceae</taxon>
        <taxon>Capsicum</taxon>
    </lineage>
</organism>
<keyword evidence="5" id="KW-1185">Reference proteome</keyword>
<keyword evidence="2" id="KW-0067">ATP-binding</keyword>
<keyword evidence="4" id="KW-0378">Hydrolase</keyword>
<dbReference type="Proteomes" id="UP000222542">
    <property type="component" value="Unassembled WGS sequence"/>
</dbReference>
<keyword evidence="4" id="KW-0645">Protease</keyword>
<dbReference type="Gene3D" id="3.40.50.300">
    <property type="entry name" value="P-loop containing nucleotide triphosphate hydrolases"/>
    <property type="match status" value="1"/>
</dbReference>
<evidence type="ECO:0000313" key="4">
    <source>
        <dbReference type="EMBL" id="PHT83209.1"/>
    </source>
</evidence>
<dbReference type="Gramene" id="PHT83209">
    <property type="protein sequence ID" value="PHT83209"/>
    <property type="gene ID" value="T459_11652"/>
</dbReference>
<protein>
    <submittedName>
        <fullName evidence="4">26S protease regulatory subunit 10B</fullName>
    </submittedName>
</protein>
<dbReference type="SUPFAM" id="SSF52540">
    <property type="entry name" value="P-loop containing nucleoside triphosphate hydrolases"/>
    <property type="match status" value="1"/>
</dbReference>
<dbReference type="Gene3D" id="1.10.8.60">
    <property type="match status" value="1"/>
</dbReference>
<dbReference type="AlphaFoldDB" id="A0A2G2ZMJ6"/>
<keyword evidence="1" id="KW-0547">Nucleotide-binding</keyword>
<evidence type="ECO:0000256" key="1">
    <source>
        <dbReference type="ARBA" id="ARBA00022741"/>
    </source>
</evidence>
<gene>
    <name evidence="4" type="ORF">T459_11652</name>
</gene>
<reference evidence="4 5" key="1">
    <citation type="journal article" date="2014" name="Nat. Genet.">
        <title>Genome sequence of the hot pepper provides insights into the evolution of pungency in Capsicum species.</title>
        <authorList>
            <person name="Kim S."/>
            <person name="Park M."/>
            <person name="Yeom S.I."/>
            <person name="Kim Y.M."/>
            <person name="Lee J.M."/>
            <person name="Lee H.A."/>
            <person name="Seo E."/>
            <person name="Choi J."/>
            <person name="Cheong K."/>
            <person name="Kim K.T."/>
            <person name="Jung K."/>
            <person name="Lee G.W."/>
            <person name="Oh S.K."/>
            <person name="Bae C."/>
            <person name="Kim S.B."/>
            <person name="Lee H.Y."/>
            <person name="Kim S.Y."/>
            <person name="Kim M.S."/>
            <person name="Kang B.C."/>
            <person name="Jo Y.D."/>
            <person name="Yang H.B."/>
            <person name="Jeong H.J."/>
            <person name="Kang W.H."/>
            <person name="Kwon J.K."/>
            <person name="Shin C."/>
            <person name="Lim J.Y."/>
            <person name="Park J.H."/>
            <person name="Huh J.H."/>
            <person name="Kim J.S."/>
            <person name="Kim B.D."/>
            <person name="Cohen O."/>
            <person name="Paran I."/>
            <person name="Suh M.C."/>
            <person name="Lee S.B."/>
            <person name="Kim Y.K."/>
            <person name="Shin Y."/>
            <person name="Noh S.J."/>
            <person name="Park J."/>
            <person name="Seo Y.S."/>
            <person name="Kwon S.Y."/>
            <person name="Kim H.A."/>
            <person name="Park J.M."/>
            <person name="Kim H.J."/>
            <person name="Choi S.B."/>
            <person name="Bosland P.W."/>
            <person name="Reeves G."/>
            <person name="Jo S.H."/>
            <person name="Lee B.W."/>
            <person name="Cho H.T."/>
            <person name="Choi H.S."/>
            <person name="Lee M.S."/>
            <person name="Yu Y."/>
            <person name="Do Choi Y."/>
            <person name="Park B.S."/>
            <person name="van Deynze A."/>
            <person name="Ashrafi H."/>
            <person name="Hill T."/>
            <person name="Kim W.T."/>
            <person name="Pai H.S."/>
            <person name="Ahn H.K."/>
            <person name="Yeam I."/>
            <person name="Giovannoni J.J."/>
            <person name="Rose J.K."/>
            <person name="Sorensen I."/>
            <person name="Lee S.J."/>
            <person name="Kim R.W."/>
            <person name="Choi I.Y."/>
            <person name="Choi B.S."/>
            <person name="Lim J.S."/>
            <person name="Lee Y.H."/>
            <person name="Choi D."/>
        </authorList>
    </citation>
    <scope>NUCLEOTIDE SEQUENCE [LARGE SCALE GENOMIC DNA]</scope>
    <source>
        <strain evidence="5">cv. CM334</strain>
    </source>
</reference>
<evidence type="ECO:0000259" key="3">
    <source>
        <dbReference type="Pfam" id="PF00004"/>
    </source>
</evidence>
<accession>A0A2G2ZMJ6</accession>
<reference evidence="4 5" key="2">
    <citation type="journal article" date="2017" name="Genome Biol.">
        <title>New reference genome sequences of hot pepper reveal the massive evolution of plant disease-resistance genes by retroduplication.</title>
        <authorList>
            <person name="Kim S."/>
            <person name="Park J."/>
            <person name="Yeom S.I."/>
            <person name="Kim Y.M."/>
            <person name="Seo E."/>
            <person name="Kim K.T."/>
            <person name="Kim M.S."/>
            <person name="Lee J.M."/>
            <person name="Cheong K."/>
            <person name="Shin H.S."/>
            <person name="Kim S.B."/>
            <person name="Han K."/>
            <person name="Lee J."/>
            <person name="Park M."/>
            <person name="Lee H.A."/>
            <person name="Lee H.Y."/>
            <person name="Lee Y."/>
            <person name="Oh S."/>
            <person name="Lee J.H."/>
            <person name="Choi E."/>
            <person name="Choi E."/>
            <person name="Lee S.E."/>
            <person name="Jeon J."/>
            <person name="Kim H."/>
            <person name="Choi G."/>
            <person name="Song H."/>
            <person name="Lee J."/>
            <person name="Lee S.C."/>
            <person name="Kwon J.K."/>
            <person name="Lee H.Y."/>
            <person name="Koo N."/>
            <person name="Hong Y."/>
            <person name="Kim R.W."/>
            <person name="Kang W.H."/>
            <person name="Huh J.H."/>
            <person name="Kang B.C."/>
            <person name="Yang T.J."/>
            <person name="Lee Y.H."/>
            <person name="Bennetzen J.L."/>
            <person name="Choi D."/>
        </authorList>
    </citation>
    <scope>NUCLEOTIDE SEQUENCE [LARGE SCALE GENOMIC DNA]</scope>
    <source>
        <strain evidence="5">cv. CM334</strain>
    </source>
</reference>
<dbReference type="InterPro" id="IPR003959">
    <property type="entry name" value="ATPase_AAA_core"/>
</dbReference>
<dbReference type="GO" id="GO:0016887">
    <property type="term" value="F:ATP hydrolysis activity"/>
    <property type="evidence" value="ECO:0007669"/>
    <property type="project" value="InterPro"/>
</dbReference>